<comment type="caution">
    <text evidence="2">The sequence shown here is derived from an EMBL/GenBank/DDBJ whole genome shotgun (WGS) entry which is preliminary data.</text>
</comment>
<accession>A0A2U2PHS9</accession>
<sequence>MNNLTENLSPLTEDHLEDQLQAASSGKRFLNLLIDYTAFIIFLFLICGIWAAVSPDTFPADESPGSA</sequence>
<dbReference type="Proteomes" id="UP000245647">
    <property type="component" value="Unassembled WGS sequence"/>
</dbReference>
<keyword evidence="3" id="KW-1185">Reference proteome</keyword>
<keyword evidence="1" id="KW-1133">Transmembrane helix</keyword>
<dbReference type="AlphaFoldDB" id="A0A2U2PHS9"/>
<dbReference type="OrthoDB" id="762068at2"/>
<evidence type="ECO:0000256" key="1">
    <source>
        <dbReference type="SAM" id="Phobius"/>
    </source>
</evidence>
<name>A0A2U2PHS9_9SPHI</name>
<keyword evidence="1" id="KW-0812">Transmembrane</keyword>
<dbReference type="RefSeq" id="WP_109415314.1">
    <property type="nucleotide sequence ID" value="NZ_QEAS01000006.1"/>
</dbReference>
<evidence type="ECO:0000313" key="3">
    <source>
        <dbReference type="Proteomes" id="UP000245647"/>
    </source>
</evidence>
<reference evidence="2 3" key="1">
    <citation type="submission" date="2018-04" db="EMBL/GenBank/DDBJ databases">
        <title>Pedobacter chongqingensis sp. nov., isolated from a rottenly hemp rope.</title>
        <authorList>
            <person name="Cai Y."/>
        </authorList>
    </citation>
    <scope>NUCLEOTIDE SEQUENCE [LARGE SCALE GENOMIC DNA]</scope>
    <source>
        <strain evidence="2 3">FJ4-8</strain>
    </source>
</reference>
<gene>
    <name evidence="2" type="ORF">DDR33_08260</name>
</gene>
<dbReference type="EMBL" id="QEAS01000006">
    <property type="protein sequence ID" value="PWG80930.1"/>
    <property type="molecule type" value="Genomic_DNA"/>
</dbReference>
<feature type="transmembrane region" description="Helical" evidence="1">
    <location>
        <begin position="29"/>
        <end position="53"/>
    </location>
</feature>
<proteinExistence type="predicted"/>
<evidence type="ECO:0000313" key="2">
    <source>
        <dbReference type="EMBL" id="PWG80930.1"/>
    </source>
</evidence>
<keyword evidence="1" id="KW-0472">Membrane</keyword>
<organism evidence="2 3">
    <name type="scientific">Pararcticibacter amylolyticus</name>
    <dbReference type="NCBI Taxonomy" id="2173175"/>
    <lineage>
        <taxon>Bacteria</taxon>
        <taxon>Pseudomonadati</taxon>
        <taxon>Bacteroidota</taxon>
        <taxon>Sphingobacteriia</taxon>
        <taxon>Sphingobacteriales</taxon>
        <taxon>Sphingobacteriaceae</taxon>
        <taxon>Pararcticibacter</taxon>
    </lineage>
</organism>
<protein>
    <submittedName>
        <fullName evidence="2">Uncharacterized protein</fullName>
    </submittedName>
</protein>